<evidence type="ECO:0008006" key="4">
    <source>
        <dbReference type="Google" id="ProtNLM"/>
    </source>
</evidence>
<reference evidence="2 3" key="1">
    <citation type="submission" date="2019-12" db="EMBL/GenBank/DDBJ databases">
        <title>Genomic-based taxomic classification of the family Erythrobacteraceae.</title>
        <authorList>
            <person name="Xu L."/>
        </authorList>
    </citation>
    <scope>NUCLEOTIDE SEQUENCE [LARGE SCALE GENOMIC DNA]</scope>
    <source>
        <strain evidence="2 3">LMG 29518</strain>
    </source>
</reference>
<gene>
    <name evidence="2" type="ORF">GRI91_07385</name>
</gene>
<keyword evidence="3" id="KW-1185">Reference proteome</keyword>
<evidence type="ECO:0000313" key="3">
    <source>
        <dbReference type="Proteomes" id="UP000438476"/>
    </source>
</evidence>
<proteinExistence type="predicted"/>
<comment type="caution">
    <text evidence="2">The sequence shown here is derived from an EMBL/GenBank/DDBJ whole genome shotgun (WGS) entry which is preliminary data.</text>
</comment>
<dbReference type="Proteomes" id="UP000438476">
    <property type="component" value="Unassembled WGS sequence"/>
</dbReference>
<sequence length="280" mass="30701">MDSQLSDYAEDDNSADTHGGGRPNNGTTISFAGEDEKRLQIRAYNLWVDLLTDAPVPHISALDHGRLADWDDISILLDLRAGMDNPAIWRVGQKLCAECGLTPDDLHSVADIPEKSLLSHLTAHCLQIVDNHAPVGFAAEFTNEAGKSILYRGILLPFADKEDSIDYLYGVISWKEAPAGTMVAGRATQEQAAQPIPRRALAPCTEWADAPWKYDGLDEDAMFDQLRAMESQPLSSMSSIGAEFSLAMMRRGTDNNIEFLGEIPEDKVLLRQAACKLTSN</sequence>
<evidence type="ECO:0000313" key="2">
    <source>
        <dbReference type="EMBL" id="MXO65572.1"/>
    </source>
</evidence>
<organism evidence="2 3">
    <name type="scientific">Altericroceibacterium endophyticum</name>
    <dbReference type="NCBI Taxonomy" id="1808508"/>
    <lineage>
        <taxon>Bacteria</taxon>
        <taxon>Pseudomonadati</taxon>
        <taxon>Pseudomonadota</taxon>
        <taxon>Alphaproteobacteria</taxon>
        <taxon>Sphingomonadales</taxon>
        <taxon>Erythrobacteraceae</taxon>
        <taxon>Altericroceibacterium</taxon>
    </lineage>
</organism>
<dbReference type="EMBL" id="WTYT01000003">
    <property type="protein sequence ID" value="MXO65572.1"/>
    <property type="molecule type" value="Genomic_DNA"/>
</dbReference>
<protein>
    <recommendedName>
        <fullName evidence="4">PAS domain-containing protein</fullName>
    </recommendedName>
</protein>
<feature type="region of interest" description="Disordered" evidence="1">
    <location>
        <begin position="1"/>
        <end position="30"/>
    </location>
</feature>
<dbReference type="AlphaFoldDB" id="A0A6I4T5S9"/>
<name>A0A6I4T5S9_9SPHN</name>
<accession>A0A6I4T5S9</accession>
<dbReference type="OrthoDB" id="7441080at2"/>
<evidence type="ECO:0000256" key="1">
    <source>
        <dbReference type="SAM" id="MobiDB-lite"/>
    </source>
</evidence>
<dbReference type="RefSeq" id="WP_160736030.1">
    <property type="nucleotide sequence ID" value="NZ_WTYT01000003.1"/>
</dbReference>